<evidence type="ECO:0000313" key="2">
    <source>
        <dbReference type="EMBL" id="KAI1856205.1"/>
    </source>
</evidence>
<gene>
    <name evidence="2" type="ORF">JX265_011717</name>
</gene>
<dbReference type="EMBL" id="JAFIMR010000045">
    <property type="protein sequence ID" value="KAI1856205.1"/>
    <property type="molecule type" value="Genomic_DNA"/>
</dbReference>
<sequence length="269" mass="30299">MSSFYYCSIHRVRHSIWHLGNGSGEIEEPIVGECALLFYADRTEAIPRPSCDQVVFPPTEPPSVPVPRDGRPQPSPGDTDATAPFTSEGGIGEVRPEAEAEQPQTVKVPMGRRRTDAVLTVVPYDAPAYLAGFTFRQGAPGRRRRHQRNILFCRYEDALSGTGLPAVQPTAKTQREIEHYLAPLDKAAGRHDVLVRRVRDWSCWAQGFEFLEQEIRWYLALKSRRELREVMHTVEDLVEHFGLARTVTMPDVDWMRLDFGPGCQGVDTG</sequence>
<proteinExistence type="predicted"/>
<reference evidence="2" key="1">
    <citation type="submission" date="2021-03" db="EMBL/GenBank/DDBJ databases">
        <title>Revisited historic fungal species revealed as producer of novel bioactive compounds through whole genome sequencing and comparative genomics.</title>
        <authorList>
            <person name="Vignolle G.A."/>
            <person name="Hochenegger N."/>
            <person name="Mach R.L."/>
            <person name="Mach-Aigner A.R."/>
            <person name="Javad Rahimi M."/>
            <person name="Salim K.A."/>
            <person name="Chan C.M."/>
            <person name="Lim L.B.L."/>
            <person name="Cai F."/>
            <person name="Druzhinina I.S."/>
            <person name="U'Ren J.M."/>
            <person name="Derntl C."/>
        </authorList>
    </citation>
    <scope>NUCLEOTIDE SEQUENCE</scope>
    <source>
        <strain evidence="2">TUCIM 5799</strain>
    </source>
</reference>
<evidence type="ECO:0000313" key="3">
    <source>
        <dbReference type="Proteomes" id="UP000829685"/>
    </source>
</evidence>
<dbReference type="AlphaFoldDB" id="A0A9Q0AKE3"/>
<feature type="region of interest" description="Disordered" evidence="1">
    <location>
        <begin position="49"/>
        <end position="104"/>
    </location>
</feature>
<protein>
    <submittedName>
        <fullName evidence="2">Uncharacterized protein</fullName>
    </submittedName>
</protein>
<evidence type="ECO:0000256" key="1">
    <source>
        <dbReference type="SAM" id="MobiDB-lite"/>
    </source>
</evidence>
<accession>A0A9Q0AKE3</accession>
<dbReference type="Proteomes" id="UP000829685">
    <property type="component" value="Unassembled WGS sequence"/>
</dbReference>
<name>A0A9Q0AKE3_9PEZI</name>
<comment type="caution">
    <text evidence="2">The sequence shown here is derived from an EMBL/GenBank/DDBJ whole genome shotgun (WGS) entry which is preliminary data.</text>
</comment>
<keyword evidence="3" id="KW-1185">Reference proteome</keyword>
<organism evidence="2 3">
    <name type="scientific">Neoarthrinium moseri</name>
    <dbReference type="NCBI Taxonomy" id="1658444"/>
    <lineage>
        <taxon>Eukaryota</taxon>
        <taxon>Fungi</taxon>
        <taxon>Dikarya</taxon>
        <taxon>Ascomycota</taxon>
        <taxon>Pezizomycotina</taxon>
        <taxon>Sordariomycetes</taxon>
        <taxon>Xylariomycetidae</taxon>
        <taxon>Amphisphaeriales</taxon>
        <taxon>Apiosporaceae</taxon>
        <taxon>Neoarthrinium</taxon>
    </lineage>
</organism>